<proteinExistence type="predicted"/>
<comment type="caution">
    <text evidence="1">The sequence shown here is derived from an EMBL/GenBank/DDBJ whole genome shotgun (WGS) entry which is preliminary data.</text>
</comment>
<dbReference type="AlphaFoldDB" id="A0A543NJ19"/>
<dbReference type="Proteomes" id="UP000317422">
    <property type="component" value="Unassembled WGS sequence"/>
</dbReference>
<name>A0A543NJ19_9ACTN</name>
<gene>
    <name evidence="1" type="ORF">FHX37_1727</name>
</gene>
<dbReference type="OrthoDB" id="4933758at2"/>
<evidence type="ECO:0000313" key="1">
    <source>
        <dbReference type="EMBL" id="TQN31806.1"/>
    </source>
</evidence>
<organism evidence="1 2">
    <name type="scientific">Haloactinospora alba</name>
    <dbReference type="NCBI Taxonomy" id="405555"/>
    <lineage>
        <taxon>Bacteria</taxon>
        <taxon>Bacillati</taxon>
        <taxon>Actinomycetota</taxon>
        <taxon>Actinomycetes</taxon>
        <taxon>Streptosporangiales</taxon>
        <taxon>Nocardiopsidaceae</taxon>
        <taxon>Haloactinospora</taxon>
    </lineage>
</organism>
<sequence>MALQDMVTVWQRSTTAELCWVAPDGPTGIPVVPLVWGEFPCAALPLAHLDAVDGMSGRRVVFSAGGGAGAGTTSAVLGSGPVEVRYDLAGEQFTRDLLAQEVAKHPPTRLRADSLMARREHWWWVARVLVILTRLDSRNEVRPWRPAEDALLVRPGNREPRVDVVTAPGWGAAGRSEELWRRDGLPLAGNHEQAFAFGHRHSPDFERWERWYRAGSLSQETLTVAEAAGNPGEQPQPFGFLGRIRNHWRVSRACRTGVARAEARGAPP</sequence>
<accession>A0A543NJ19</accession>
<evidence type="ECO:0000313" key="2">
    <source>
        <dbReference type="Proteomes" id="UP000317422"/>
    </source>
</evidence>
<protein>
    <submittedName>
        <fullName evidence="1">Uncharacterized protein</fullName>
    </submittedName>
</protein>
<dbReference type="EMBL" id="VFQC01000001">
    <property type="protein sequence ID" value="TQN31806.1"/>
    <property type="molecule type" value="Genomic_DNA"/>
</dbReference>
<reference evidence="1 2" key="1">
    <citation type="submission" date="2019-06" db="EMBL/GenBank/DDBJ databases">
        <title>Sequencing the genomes of 1000 actinobacteria strains.</title>
        <authorList>
            <person name="Klenk H.-P."/>
        </authorList>
    </citation>
    <scope>NUCLEOTIDE SEQUENCE [LARGE SCALE GENOMIC DNA]</scope>
    <source>
        <strain evidence="1 2">DSM 45015</strain>
    </source>
</reference>
<keyword evidence="2" id="KW-1185">Reference proteome</keyword>
<dbReference type="RefSeq" id="WP_141923394.1">
    <property type="nucleotide sequence ID" value="NZ_VFQC01000001.1"/>
</dbReference>